<name>A0A392RSQ0_9FABA</name>
<evidence type="ECO:0000256" key="1">
    <source>
        <dbReference type="SAM" id="Coils"/>
    </source>
</evidence>
<feature type="coiled-coil region" evidence="1">
    <location>
        <begin position="5"/>
        <end position="52"/>
    </location>
</feature>
<accession>A0A392RSQ0</accession>
<sequence>MEATLEFLERAYEDYRVTHDEVKNLRQLKVQQAEAQRRVEELSETVNGLSIRREQGSPSFSTQQIHNPEDKWWKLTIRIFEGDDAFGWTSRVERYFELRHVTEA</sequence>
<organism evidence="2 3">
    <name type="scientific">Trifolium medium</name>
    <dbReference type="NCBI Taxonomy" id="97028"/>
    <lineage>
        <taxon>Eukaryota</taxon>
        <taxon>Viridiplantae</taxon>
        <taxon>Streptophyta</taxon>
        <taxon>Embryophyta</taxon>
        <taxon>Tracheophyta</taxon>
        <taxon>Spermatophyta</taxon>
        <taxon>Magnoliopsida</taxon>
        <taxon>eudicotyledons</taxon>
        <taxon>Gunneridae</taxon>
        <taxon>Pentapetalae</taxon>
        <taxon>rosids</taxon>
        <taxon>fabids</taxon>
        <taxon>Fabales</taxon>
        <taxon>Fabaceae</taxon>
        <taxon>Papilionoideae</taxon>
        <taxon>50 kb inversion clade</taxon>
        <taxon>NPAAA clade</taxon>
        <taxon>Hologalegina</taxon>
        <taxon>IRL clade</taxon>
        <taxon>Trifolieae</taxon>
        <taxon>Trifolium</taxon>
    </lineage>
</organism>
<comment type="caution">
    <text evidence="2">The sequence shown here is derived from an EMBL/GenBank/DDBJ whole genome shotgun (WGS) entry which is preliminary data.</text>
</comment>
<dbReference type="Proteomes" id="UP000265520">
    <property type="component" value="Unassembled WGS sequence"/>
</dbReference>
<protein>
    <submittedName>
        <fullName evidence="2">Uncharacterized protein</fullName>
    </submittedName>
</protein>
<keyword evidence="1" id="KW-0175">Coiled coil</keyword>
<proteinExistence type="predicted"/>
<dbReference type="EMBL" id="LXQA010270377">
    <property type="protein sequence ID" value="MCI39681.1"/>
    <property type="molecule type" value="Genomic_DNA"/>
</dbReference>
<evidence type="ECO:0000313" key="2">
    <source>
        <dbReference type="EMBL" id="MCI39681.1"/>
    </source>
</evidence>
<reference evidence="2 3" key="1">
    <citation type="journal article" date="2018" name="Front. Plant Sci.">
        <title>Red Clover (Trifolium pratense) and Zigzag Clover (T. medium) - A Picture of Genomic Similarities and Differences.</title>
        <authorList>
            <person name="Dluhosova J."/>
            <person name="Istvanek J."/>
            <person name="Nedelnik J."/>
            <person name="Repkova J."/>
        </authorList>
    </citation>
    <scope>NUCLEOTIDE SEQUENCE [LARGE SCALE GENOMIC DNA]</scope>
    <source>
        <strain evidence="3">cv. 10/8</strain>
        <tissue evidence="2">Leaf</tissue>
    </source>
</reference>
<evidence type="ECO:0000313" key="3">
    <source>
        <dbReference type="Proteomes" id="UP000265520"/>
    </source>
</evidence>
<dbReference type="AlphaFoldDB" id="A0A392RSQ0"/>
<feature type="non-terminal residue" evidence="2">
    <location>
        <position position="104"/>
    </location>
</feature>
<keyword evidence="3" id="KW-1185">Reference proteome</keyword>